<sequence>MYHYIEQLIKNYSDLEECKDSIWESFVTLKLSYENNGKLLLAGNGGSAADSDHIVGELMKGFVSKRELSPERKNQLEEAGDLDGYIGNHLQGSLPAISLVSQSALMTAYSNDVAPDLVFAQQVYGYGNPGDVFLGISTSGNSKNIVQATIVAKALGLKTICLTGKSGGKLKGIADIIIAVPYEETYQIQERHLPIYHTLCLMLEEDFFG</sequence>
<dbReference type="Proteomes" id="UP000784880">
    <property type="component" value="Unassembled WGS sequence"/>
</dbReference>
<dbReference type="InterPro" id="IPR035461">
    <property type="entry name" value="GmhA/DiaA"/>
</dbReference>
<dbReference type="PANTHER" id="PTHR30390">
    <property type="entry name" value="SEDOHEPTULOSE 7-PHOSPHATE ISOMERASE / DNAA INITIATOR-ASSOCIATING FACTOR FOR REPLICATION INITIATION"/>
    <property type="match status" value="1"/>
</dbReference>
<evidence type="ECO:0000313" key="3">
    <source>
        <dbReference type="Proteomes" id="UP000784880"/>
    </source>
</evidence>
<accession>A0ABS6JDB2</accession>
<reference evidence="2 3" key="1">
    <citation type="submission" date="2021-06" db="EMBL/GenBank/DDBJ databases">
        <title>Bacillus sp. RD4P76, an endophyte from a halophyte.</title>
        <authorList>
            <person name="Sun J.-Q."/>
        </authorList>
    </citation>
    <scope>NUCLEOTIDE SEQUENCE [LARGE SCALE GENOMIC DNA]</scope>
    <source>
        <strain evidence="2 3">CGMCC 1.15917</strain>
    </source>
</reference>
<evidence type="ECO:0000259" key="1">
    <source>
        <dbReference type="PROSITE" id="PS51464"/>
    </source>
</evidence>
<proteinExistence type="predicted"/>
<comment type="caution">
    <text evidence="2">The sequence shown here is derived from an EMBL/GenBank/DDBJ whole genome shotgun (WGS) entry which is preliminary data.</text>
</comment>
<dbReference type="PROSITE" id="PS51464">
    <property type="entry name" value="SIS"/>
    <property type="match status" value="1"/>
</dbReference>
<organism evidence="2 3">
    <name type="scientific">Evansella tamaricis</name>
    <dbReference type="NCBI Taxonomy" id="2069301"/>
    <lineage>
        <taxon>Bacteria</taxon>
        <taxon>Bacillati</taxon>
        <taxon>Bacillota</taxon>
        <taxon>Bacilli</taxon>
        <taxon>Bacillales</taxon>
        <taxon>Bacillaceae</taxon>
        <taxon>Evansella</taxon>
    </lineage>
</organism>
<dbReference type="EMBL" id="JAHQCS010000079">
    <property type="protein sequence ID" value="MBU9711659.1"/>
    <property type="molecule type" value="Genomic_DNA"/>
</dbReference>
<dbReference type="CDD" id="cd05006">
    <property type="entry name" value="SIS_GmhA"/>
    <property type="match status" value="1"/>
</dbReference>
<keyword evidence="3" id="KW-1185">Reference proteome</keyword>
<evidence type="ECO:0000313" key="2">
    <source>
        <dbReference type="EMBL" id="MBU9711659.1"/>
    </source>
</evidence>
<dbReference type="InterPro" id="IPR050099">
    <property type="entry name" value="SIS_GmhA/DiaA_subfam"/>
</dbReference>
<gene>
    <name evidence="2" type="ORF">KS419_07920</name>
</gene>
<feature type="domain" description="SIS" evidence="1">
    <location>
        <begin position="29"/>
        <end position="209"/>
    </location>
</feature>
<protein>
    <submittedName>
        <fullName evidence="2">SIS domain-containing protein</fullName>
    </submittedName>
</protein>
<name>A0ABS6JDB2_9BACI</name>
<dbReference type="Pfam" id="PF13580">
    <property type="entry name" value="SIS_2"/>
    <property type="match status" value="1"/>
</dbReference>
<dbReference type="InterPro" id="IPR001347">
    <property type="entry name" value="SIS_dom"/>
</dbReference>
<dbReference type="RefSeq" id="WP_217065650.1">
    <property type="nucleotide sequence ID" value="NZ_JAHQCS010000079.1"/>
</dbReference>